<organism evidence="1 2">
    <name type="scientific">Nitrosotalea devaniterrae</name>
    <dbReference type="NCBI Taxonomy" id="1078905"/>
    <lineage>
        <taxon>Archaea</taxon>
        <taxon>Nitrososphaerota</taxon>
        <taxon>Nitrososphaeria</taxon>
        <taxon>Nitrosotaleales</taxon>
        <taxon>Nitrosotaleaceae</taxon>
        <taxon>Nitrosotalea</taxon>
    </lineage>
</organism>
<reference evidence="2" key="1">
    <citation type="submission" date="2015-10" db="EMBL/GenBank/DDBJ databases">
        <authorList>
            <person name="Lehtovirta-Morley L.E."/>
            <person name="Vieille C."/>
        </authorList>
    </citation>
    <scope>NUCLEOTIDE SEQUENCE [LARGE SCALE GENOMIC DNA]</scope>
</reference>
<dbReference type="Proteomes" id="UP000196239">
    <property type="component" value="Chromosome 1"/>
</dbReference>
<sequence>MISSFDINMSVPEPKDKPILLRLPEHYVIALDEIVRQSKGKYKSRNELATEIIGIFLSDLKNSAENESHG</sequence>
<evidence type="ECO:0000313" key="1">
    <source>
        <dbReference type="EMBL" id="CUR51335.1"/>
    </source>
</evidence>
<protein>
    <submittedName>
        <fullName evidence="1">Transcriptional regulator, CopG/Arc/MetJ family</fullName>
    </submittedName>
</protein>
<evidence type="ECO:0000313" key="2">
    <source>
        <dbReference type="Proteomes" id="UP000196239"/>
    </source>
</evidence>
<dbReference type="AlphaFoldDB" id="A0A128A1V0"/>
<keyword evidence="2" id="KW-1185">Reference proteome</keyword>
<dbReference type="KEGG" id="ndv:NDEV_0570"/>
<accession>A0A128A1V0</accession>
<gene>
    <name evidence="1" type="ORF">NDEV_0570</name>
</gene>
<name>A0A128A1V0_9ARCH</name>
<proteinExistence type="predicted"/>
<dbReference type="EMBL" id="LN890280">
    <property type="protein sequence ID" value="CUR51335.1"/>
    <property type="molecule type" value="Genomic_DNA"/>
</dbReference>